<keyword evidence="2" id="KW-0238">DNA-binding</keyword>
<dbReference type="SUPFAM" id="SSF53822">
    <property type="entry name" value="Periplasmic binding protein-like I"/>
    <property type="match status" value="1"/>
</dbReference>
<dbReference type="GO" id="GO:0003700">
    <property type="term" value="F:DNA-binding transcription factor activity"/>
    <property type="evidence" value="ECO:0007669"/>
    <property type="project" value="TreeGrafter"/>
</dbReference>
<proteinExistence type="predicted"/>
<accession>A0A172TP46</accession>
<evidence type="ECO:0000259" key="4">
    <source>
        <dbReference type="Pfam" id="PF13377"/>
    </source>
</evidence>
<dbReference type="Proteomes" id="UP000076927">
    <property type="component" value="Chromosome"/>
</dbReference>
<dbReference type="PANTHER" id="PTHR30146">
    <property type="entry name" value="LACI-RELATED TRANSCRIPTIONAL REPRESSOR"/>
    <property type="match status" value="1"/>
</dbReference>
<keyword evidence="3" id="KW-0804">Transcription</keyword>
<dbReference type="Gene3D" id="3.40.50.2300">
    <property type="match status" value="2"/>
</dbReference>
<reference evidence="5 6" key="1">
    <citation type="submission" date="2015-01" db="EMBL/GenBank/DDBJ databases">
        <title>Paenibacillus swuensis/DY6/whole genome sequencing.</title>
        <authorList>
            <person name="Kim M.K."/>
            <person name="Srinivasan S."/>
            <person name="Lee J.-J."/>
        </authorList>
    </citation>
    <scope>NUCLEOTIDE SEQUENCE [LARGE SCALE GENOMIC DNA]</scope>
    <source>
        <strain evidence="5 6">DY6</strain>
    </source>
</reference>
<keyword evidence="6" id="KW-1185">Reference proteome</keyword>
<feature type="domain" description="Transcriptional regulator LacI/GalR-like sensor" evidence="4">
    <location>
        <begin position="114"/>
        <end position="269"/>
    </location>
</feature>
<dbReference type="PANTHER" id="PTHR30146:SF109">
    <property type="entry name" value="HTH-TYPE TRANSCRIPTIONAL REGULATOR GALS"/>
    <property type="match status" value="1"/>
</dbReference>
<dbReference type="AlphaFoldDB" id="A0A172TP46"/>
<gene>
    <name evidence="5" type="ORF">SY83_22070</name>
</gene>
<dbReference type="STRING" id="1178515.SY83_22070"/>
<evidence type="ECO:0000313" key="6">
    <source>
        <dbReference type="Proteomes" id="UP000076927"/>
    </source>
</evidence>
<protein>
    <recommendedName>
        <fullName evidence="4">Transcriptional regulator LacI/GalR-like sensor domain-containing protein</fullName>
    </recommendedName>
</protein>
<dbReference type="RefSeq" id="WP_068610483.1">
    <property type="nucleotide sequence ID" value="NZ_CP011388.1"/>
</dbReference>
<evidence type="ECO:0000256" key="2">
    <source>
        <dbReference type="ARBA" id="ARBA00023125"/>
    </source>
</evidence>
<dbReference type="InterPro" id="IPR028082">
    <property type="entry name" value="Peripla_BP_I"/>
</dbReference>
<evidence type="ECO:0000256" key="3">
    <source>
        <dbReference type="ARBA" id="ARBA00023163"/>
    </source>
</evidence>
<dbReference type="InterPro" id="IPR046335">
    <property type="entry name" value="LacI/GalR-like_sensor"/>
</dbReference>
<organism evidence="5 6">
    <name type="scientific">Paenibacillus swuensis</name>
    <dbReference type="NCBI Taxonomy" id="1178515"/>
    <lineage>
        <taxon>Bacteria</taxon>
        <taxon>Bacillati</taxon>
        <taxon>Bacillota</taxon>
        <taxon>Bacilli</taxon>
        <taxon>Bacillales</taxon>
        <taxon>Paenibacillaceae</taxon>
        <taxon>Paenibacillus</taxon>
    </lineage>
</organism>
<dbReference type="PATRIC" id="fig|1178515.4.peg.4474"/>
<evidence type="ECO:0000256" key="1">
    <source>
        <dbReference type="ARBA" id="ARBA00023015"/>
    </source>
</evidence>
<dbReference type="CDD" id="cd06267">
    <property type="entry name" value="PBP1_LacI_sugar_binding-like"/>
    <property type="match status" value="1"/>
</dbReference>
<dbReference type="Pfam" id="PF13377">
    <property type="entry name" value="Peripla_BP_3"/>
    <property type="match status" value="1"/>
</dbReference>
<dbReference type="KEGG" id="pswu:SY83_22070"/>
<evidence type="ECO:0000313" key="5">
    <source>
        <dbReference type="EMBL" id="ANE48523.1"/>
    </source>
</evidence>
<sequence>MMNKMLPLIAEPAYTLTSWYTKTVAGIESEAGRRGLKLTVYPTELNDVMEEIPNPGAILVLGSSAAWEQTVLNQLHAAGVHPILVSTHFHEMQSSSSYIALDHSRAACELTRSVIDSGCKRLAFCGMNPDSLTDLLKHRGYVTAHSQANILVHDEDIYRMDGSISRCFEKLLPMLPQYDAVICTNDVVAVLLIQTLKEISPNLLSRLSITGFGDTMTGRITTPSLTTVTLDYAEAGRKAVDLLLYLVKHDKVVSSSITVASHIQTRETTSGFHDMPVDEGSHLTLSKSSNAVSARTEQQFYRMEHLLQESDSLDLDILRALLTGNTYESLSEHINLSVTAIKYRIKKMLIRSESTSKAELLKLISTYVEQSDNLKNLYGCSG</sequence>
<dbReference type="GO" id="GO:0000976">
    <property type="term" value="F:transcription cis-regulatory region binding"/>
    <property type="evidence" value="ECO:0007669"/>
    <property type="project" value="TreeGrafter"/>
</dbReference>
<dbReference type="EMBL" id="CP011388">
    <property type="protein sequence ID" value="ANE48523.1"/>
    <property type="molecule type" value="Genomic_DNA"/>
</dbReference>
<name>A0A172TP46_9BACL</name>
<keyword evidence="1" id="KW-0805">Transcription regulation</keyword>